<accession>A0A7J3G4Q5</accession>
<dbReference type="AlphaFoldDB" id="A0A7J3G4Q5"/>
<gene>
    <name evidence="1" type="ORF">ENU43_03315</name>
</gene>
<evidence type="ECO:0000313" key="1">
    <source>
        <dbReference type="EMBL" id="HGL40679.1"/>
    </source>
</evidence>
<reference evidence="1" key="1">
    <citation type="journal article" date="2020" name="mSystems">
        <title>Genome- and Community-Level Interaction Insights into Carbon Utilization and Element Cycling Functions of Hydrothermarchaeota in Hydrothermal Sediment.</title>
        <authorList>
            <person name="Zhou Z."/>
            <person name="Liu Y."/>
            <person name="Xu W."/>
            <person name="Pan J."/>
            <person name="Luo Z.H."/>
            <person name="Li M."/>
        </authorList>
    </citation>
    <scope>NUCLEOTIDE SEQUENCE [LARGE SCALE GENOMIC DNA]</scope>
    <source>
        <strain evidence="1">SpSt-669</strain>
    </source>
</reference>
<proteinExistence type="predicted"/>
<dbReference type="EMBL" id="DTCM01000039">
    <property type="protein sequence ID" value="HGL40679.1"/>
    <property type="molecule type" value="Genomic_DNA"/>
</dbReference>
<protein>
    <submittedName>
        <fullName evidence="1">Uncharacterized protein</fullName>
    </submittedName>
</protein>
<organism evidence="1">
    <name type="scientific">Caldiarchaeum subterraneum</name>
    <dbReference type="NCBI Taxonomy" id="311458"/>
    <lineage>
        <taxon>Archaea</taxon>
        <taxon>Nitrososphaerota</taxon>
        <taxon>Candidatus Caldarchaeales</taxon>
        <taxon>Candidatus Caldarchaeaceae</taxon>
        <taxon>Candidatus Caldarchaeum</taxon>
    </lineage>
</organism>
<sequence length="179" mass="19597">MAKAAAAVAVGLLIGLALGVFLGHPPITFTTTKHTTLTEAVTTTSLKTLTTIRTITSITTYTTFRDTTTKIVTKTVYPAETPEILLTERDIGAKNTRPFTVTNTTDLRIIFTVKAAGPVSELKFRILLLLMGDPFSKWSREVSGSEGTFDNHIIGVKPGNYFLQISSNCEWEVVVKRVF</sequence>
<comment type="caution">
    <text evidence="1">The sequence shown here is derived from an EMBL/GenBank/DDBJ whole genome shotgun (WGS) entry which is preliminary data.</text>
</comment>
<name>A0A7J3G4Q5_CALS0</name>